<accession>A0A6M3XWF0</accession>
<reference evidence="1" key="1">
    <citation type="submission" date="2020-03" db="EMBL/GenBank/DDBJ databases">
        <title>The deep terrestrial virosphere.</title>
        <authorList>
            <person name="Holmfeldt K."/>
            <person name="Nilsson E."/>
            <person name="Simone D."/>
            <person name="Lopez-Fernandez M."/>
            <person name="Wu X."/>
            <person name="de Brujin I."/>
            <person name="Lundin D."/>
            <person name="Andersson A."/>
            <person name="Bertilsson S."/>
            <person name="Dopson M."/>
        </authorList>
    </citation>
    <scope>NUCLEOTIDE SEQUENCE</scope>
    <source>
        <strain evidence="1">TM448B02946</strain>
    </source>
</reference>
<protein>
    <submittedName>
        <fullName evidence="1">Uncharacterized protein</fullName>
    </submittedName>
</protein>
<organism evidence="1">
    <name type="scientific">viral metagenome</name>
    <dbReference type="NCBI Taxonomy" id="1070528"/>
    <lineage>
        <taxon>unclassified sequences</taxon>
        <taxon>metagenomes</taxon>
        <taxon>organismal metagenomes</taxon>
    </lineage>
</organism>
<name>A0A6M3XWF0_9ZZZZ</name>
<proteinExistence type="predicted"/>
<dbReference type="AlphaFoldDB" id="A0A6M3XWF0"/>
<dbReference type="EMBL" id="MT144977">
    <property type="protein sequence ID" value="QJI02143.1"/>
    <property type="molecule type" value="Genomic_DNA"/>
</dbReference>
<gene>
    <name evidence="1" type="ORF">TM448B02946_0010</name>
</gene>
<sequence>MTGPLGISQKEQWELDEMLEGFRSNEKPLVRGENKLQEWEKPRKLIIIEAYNGYILQRGGGVDEIVVVEERDDTNHLFRRLLEAVAESFGMEYNPFSDKNLNITFDKVGDECENHK</sequence>
<evidence type="ECO:0000313" key="1">
    <source>
        <dbReference type="EMBL" id="QJI02143.1"/>
    </source>
</evidence>